<proteinExistence type="predicted"/>
<evidence type="ECO:0000313" key="1">
    <source>
        <dbReference type="EMBL" id="TWJ18966.1"/>
    </source>
</evidence>
<evidence type="ECO:0000313" key="2">
    <source>
        <dbReference type="Proteomes" id="UP000319449"/>
    </source>
</evidence>
<dbReference type="AlphaFoldDB" id="A0A562VLX9"/>
<dbReference type="GO" id="GO:0009982">
    <property type="term" value="F:pseudouridine synthase activity"/>
    <property type="evidence" value="ECO:0007669"/>
    <property type="project" value="InterPro"/>
</dbReference>
<dbReference type="Proteomes" id="UP000319449">
    <property type="component" value="Unassembled WGS sequence"/>
</dbReference>
<dbReference type="SUPFAM" id="SSF55120">
    <property type="entry name" value="Pseudouridine synthase"/>
    <property type="match status" value="1"/>
</dbReference>
<gene>
    <name evidence="1" type="ORF">JN12_02183</name>
</gene>
<organism evidence="1 2">
    <name type="scientific">Geobacter argillaceus</name>
    <dbReference type="NCBI Taxonomy" id="345631"/>
    <lineage>
        <taxon>Bacteria</taxon>
        <taxon>Pseudomonadati</taxon>
        <taxon>Thermodesulfobacteriota</taxon>
        <taxon>Desulfuromonadia</taxon>
        <taxon>Geobacterales</taxon>
        <taxon>Geobacteraceae</taxon>
        <taxon>Geobacter</taxon>
    </lineage>
</organism>
<accession>A0A562VLX9</accession>
<comment type="caution">
    <text evidence="1">The sequence shown here is derived from an EMBL/GenBank/DDBJ whole genome shotgun (WGS) entry which is preliminary data.</text>
</comment>
<reference evidence="1 2" key="1">
    <citation type="submission" date="2019-07" db="EMBL/GenBank/DDBJ databases">
        <title>Genomic Encyclopedia of Archaeal and Bacterial Type Strains, Phase II (KMG-II): from individual species to whole genera.</title>
        <authorList>
            <person name="Goeker M."/>
        </authorList>
    </citation>
    <scope>NUCLEOTIDE SEQUENCE [LARGE SCALE GENOMIC DNA]</scope>
    <source>
        <strain evidence="1 2">ATCC BAA-1139</strain>
    </source>
</reference>
<dbReference type="GO" id="GO:0140098">
    <property type="term" value="F:catalytic activity, acting on RNA"/>
    <property type="evidence" value="ECO:0007669"/>
    <property type="project" value="UniProtKB-ARBA"/>
</dbReference>
<dbReference type="GO" id="GO:0003723">
    <property type="term" value="F:RNA binding"/>
    <property type="evidence" value="ECO:0007669"/>
    <property type="project" value="InterPro"/>
</dbReference>
<dbReference type="EMBL" id="VLLN01000012">
    <property type="protein sequence ID" value="TWJ18966.1"/>
    <property type="molecule type" value="Genomic_DNA"/>
</dbReference>
<sequence>MQTADSKHSREQLAIIYQDDVMVAVNKPSGLLLHAAELTPTPLPVPL</sequence>
<dbReference type="GO" id="GO:0006396">
    <property type="term" value="P:RNA processing"/>
    <property type="evidence" value="ECO:0007669"/>
    <property type="project" value="UniProtKB-ARBA"/>
</dbReference>
<dbReference type="GO" id="GO:0001522">
    <property type="term" value="P:pseudouridine synthesis"/>
    <property type="evidence" value="ECO:0007669"/>
    <property type="project" value="InterPro"/>
</dbReference>
<dbReference type="RefSeq" id="WP_170241900.1">
    <property type="nucleotide sequence ID" value="NZ_VLLN01000012.1"/>
</dbReference>
<name>A0A562VLX9_9BACT</name>
<dbReference type="InterPro" id="IPR020103">
    <property type="entry name" value="PsdUridine_synth_cat_dom_sf"/>
</dbReference>
<protein>
    <submittedName>
        <fullName evidence="1">Uncharacterized protein</fullName>
    </submittedName>
</protein>
<keyword evidence="2" id="KW-1185">Reference proteome</keyword>